<dbReference type="InterPro" id="IPR017850">
    <property type="entry name" value="Alkaline_phosphatase_core_sf"/>
</dbReference>
<gene>
    <name evidence="1" type="ORF">HH1059_00770</name>
</gene>
<dbReference type="AlphaFoldDB" id="A0A0X8X827"/>
<reference evidence="1" key="1">
    <citation type="submission" date="2016-02" db="EMBL/GenBank/DDBJ databases">
        <title>Halorhodospira halochloris DSM-1059 complete genome, version 2.</title>
        <authorList>
            <person name="Tsukatani Y."/>
        </authorList>
    </citation>
    <scope>NUCLEOTIDE SEQUENCE</scope>
    <source>
        <strain evidence="1">DSM 1059</strain>
    </source>
</reference>
<dbReference type="PANTHER" id="PTHR10151:SF120">
    <property type="entry name" value="BIS(5'-ADENOSYL)-TRIPHOSPHATASE"/>
    <property type="match status" value="1"/>
</dbReference>
<dbReference type="RefSeq" id="WP_096407006.1">
    <property type="nucleotide sequence ID" value="NZ_AP017372.2"/>
</dbReference>
<dbReference type="PANTHER" id="PTHR10151">
    <property type="entry name" value="ECTONUCLEOTIDE PYROPHOSPHATASE/PHOSPHODIESTERASE"/>
    <property type="match status" value="1"/>
</dbReference>
<dbReference type="OrthoDB" id="502398at2"/>
<dbReference type="GO" id="GO:0016787">
    <property type="term" value="F:hydrolase activity"/>
    <property type="evidence" value="ECO:0007669"/>
    <property type="project" value="UniProtKB-ARBA"/>
</dbReference>
<dbReference type="EMBL" id="AP017372">
    <property type="protein sequence ID" value="BAU56747.1"/>
    <property type="molecule type" value="Genomic_DNA"/>
</dbReference>
<keyword evidence="2" id="KW-1185">Reference proteome</keyword>
<protein>
    <submittedName>
        <fullName evidence="1">Alkaline phosphodiesterase I</fullName>
    </submittedName>
</protein>
<name>A0A0X8X827_HALHR</name>
<evidence type="ECO:0000313" key="1">
    <source>
        <dbReference type="EMBL" id="BAU56747.1"/>
    </source>
</evidence>
<evidence type="ECO:0000313" key="2">
    <source>
        <dbReference type="Proteomes" id="UP000218890"/>
    </source>
</evidence>
<proteinExistence type="predicted"/>
<dbReference type="InterPro" id="IPR002591">
    <property type="entry name" value="Phosphodiest/P_Trfase"/>
</dbReference>
<dbReference type="KEGG" id="hhk:HH1059_00770"/>
<dbReference type="Proteomes" id="UP000218890">
    <property type="component" value="Chromosome"/>
</dbReference>
<accession>A0A0X8X827</accession>
<dbReference type="Gene3D" id="3.40.720.10">
    <property type="entry name" value="Alkaline Phosphatase, subunit A"/>
    <property type="match status" value="1"/>
</dbReference>
<organism evidence="1 2">
    <name type="scientific">Halorhodospira halochloris</name>
    <name type="common">Ectothiorhodospira halochloris</name>
    <dbReference type="NCBI Taxonomy" id="1052"/>
    <lineage>
        <taxon>Bacteria</taxon>
        <taxon>Pseudomonadati</taxon>
        <taxon>Pseudomonadota</taxon>
        <taxon>Gammaproteobacteria</taxon>
        <taxon>Chromatiales</taxon>
        <taxon>Ectothiorhodospiraceae</taxon>
        <taxon>Halorhodospira</taxon>
    </lineage>
</organism>
<sequence>MHLSAFEHSKPCYAGGGLVNLMASLGQAFDVPSRHYNPLVFAGAGELATRLCQARTVVLWVVDGLGDSDLRNPVAGALARDRLTALDSVFPATTAAAITTFMTGMAPREHAVTGWFVYLHELGAVTAWLPFGPRVGKGQWARLLPESVELLKRESLFDRMRADAHLIQPKWLINTPYSKATRGKLTRCHGINSLSGLVKRIGTIARSRSRSRRRFVYAYWPDLDSLRHRHGVNSPQAQAEFEHIEAAYRRLLGILAGTDSLLLVTADHGLVDTGDDAVIKLEDHPDLAAMLALPLCGEPRAAYAYLRPGTEADFDAYVSEHLGDVCAALPSADMLASGWFGPGPEHPQLRRRIGDRVLLPASGWVIKDRLPGEEQFNQIGVHGGGSYAERQVPLISPVL</sequence>
<dbReference type="SUPFAM" id="SSF53649">
    <property type="entry name" value="Alkaline phosphatase-like"/>
    <property type="match status" value="1"/>
</dbReference>
<dbReference type="Pfam" id="PF01663">
    <property type="entry name" value="Phosphodiest"/>
    <property type="match status" value="1"/>
</dbReference>